<organism evidence="3 4">
    <name type="scientific">Flavobacterium macrobrachii</name>
    <dbReference type="NCBI Taxonomy" id="591204"/>
    <lineage>
        <taxon>Bacteria</taxon>
        <taxon>Pseudomonadati</taxon>
        <taxon>Bacteroidota</taxon>
        <taxon>Flavobacteriia</taxon>
        <taxon>Flavobacteriales</taxon>
        <taxon>Flavobacteriaceae</taxon>
        <taxon>Flavobacterium</taxon>
    </lineage>
</organism>
<gene>
    <name evidence="3" type="ORF">H9X54_002510</name>
</gene>
<reference evidence="3 4" key="1">
    <citation type="submission" date="2021-02" db="EMBL/GenBank/DDBJ databases">
        <authorList>
            <person name="Jung H.S."/>
            <person name="Chun B.H."/>
            <person name="Jeon C.O."/>
        </authorList>
    </citation>
    <scope>NUCLEOTIDE SEQUENCE [LARGE SCALE GENOMIC DNA]</scope>
    <source>
        <strain evidence="3 4">LMG 25203</strain>
    </source>
</reference>
<dbReference type="RefSeq" id="WP_204158688.1">
    <property type="nucleotide sequence ID" value="NZ_JACSOD020000397.1"/>
</dbReference>
<comment type="caution">
    <text evidence="3">The sequence shown here is derived from an EMBL/GenBank/DDBJ whole genome shotgun (WGS) entry which is preliminary data.</text>
</comment>
<evidence type="ECO:0000313" key="3">
    <source>
        <dbReference type="EMBL" id="MBM6498170.1"/>
    </source>
</evidence>
<dbReference type="NCBIfam" id="TIGR04183">
    <property type="entry name" value="Por_Secre_tail"/>
    <property type="match status" value="1"/>
</dbReference>
<name>A0ABS2CT75_9FLAO</name>
<evidence type="ECO:0000256" key="1">
    <source>
        <dbReference type="ARBA" id="ARBA00022729"/>
    </source>
</evidence>
<dbReference type="EMBL" id="JACSOD020000397">
    <property type="protein sequence ID" value="MBM6498170.1"/>
    <property type="molecule type" value="Genomic_DNA"/>
</dbReference>
<keyword evidence="4" id="KW-1185">Reference proteome</keyword>
<dbReference type="Proteomes" id="UP000759529">
    <property type="component" value="Unassembled WGS sequence"/>
</dbReference>
<accession>A0ABS2CT75</accession>
<evidence type="ECO:0000259" key="2">
    <source>
        <dbReference type="Pfam" id="PF18962"/>
    </source>
</evidence>
<protein>
    <submittedName>
        <fullName evidence="3">T9SS type A sorting domain-containing protein</fullName>
    </submittedName>
</protein>
<feature type="domain" description="Secretion system C-terminal sorting" evidence="2">
    <location>
        <begin position="46"/>
        <end position="110"/>
    </location>
</feature>
<proteinExistence type="predicted"/>
<dbReference type="Pfam" id="PF18962">
    <property type="entry name" value="Por_Secre_tail"/>
    <property type="match status" value="1"/>
</dbReference>
<evidence type="ECO:0000313" key="4">
    <source>
        <dbReference type="Proteomes" id="UP000759529"/>
    </source>
</evidence>
<sequence>MQPNGGLLVGGSFKSFQGVTERSLVRLTNQSFLDVNTNEPTQKIFLYPNPTKDILHFSDINENIKYQITNLFGQLVQKGVVVNKQVSTESLQNGMYIIEIQNGTQKNRYKFLKQL</sequence>
<dbReference type="InterPro" id="IPR026444">
    <property type="entry name" value="Secre_tail"/>
</dbReference>
<keyword evidence="1" id="KW-0732">Signal</keyword>